<organism evidence="2 3">
    <name type="scientific">Candidatus Uhrbacteria bacterium RIFCSPLOWO2_02_FULL_51_9</name>
    <dbReference type="NCBI Taxonomy" id="1802410"/>
    <lineage>
        <taxon>Bacteria</taxon>
        <taxon>Candidatus Uhriibacteriota</taxon>
    </lineage>
</organism>
<keyword evidence="1" id="KW-0479">Metal-binding</keyword>
<feature type="binding site" evidence="1">
    <location>
        <position position="99"/>
    </location>
    <ligand>
        <name>Mg(2+)</name>
        <dbReference type="ChEBI" id="CHEBI:18420"/>
        <label>1</label>
        <note>catalytic</note>
    </ligand>
</feature>
<feature type="binding site" evidence="1">
    <location>
        <position position="98"/>
    </location>
    <ligand>
        <name>Mg(2+)</name>
        <dbReference type="ChEBI" id="CHEBI:18420"/>
        <label>1</label>
        <note>catalytic</note>
    </ligand>
</feature>
<dbReference type="AlphaFoldDB" id="A0A1F7VDH3"/>
<evidence type="ECO:0000313" key="3">
    <source>
        <dbReference type="Proteomes" id="UP000176678"/>
    </source>
</evidence>
<dbReference type="Proteomes" id="UP000176678">
    <property type="component" value="Unassembled WGS sequence"/>
</dbReference>
<comment type="cofactor">
    <cofactor evidence="1">
        <name>Mg(2+)</name>
        <dbReference type="ChEBI" id="CHEBI:18420"/>
    </cofactor>
</comment>
<dbReference type="InterPro" id="IPR000760">
    <property type="entry name" value="Inositol_monophosphatase-like"/>
</dbReference>
<evidence type="ECO:0000256" key="1">
    <source>
        <dbReference type="PIRSR" id="PIRSR600760-2"/>
    </source>
</evidence>
<proteinExistence type="predicted"/>
<gene>
    <name evidence="2" type="ORF">A3H75_00770</name>
</gene>
<dbReference type="Pfam" id="PF00459">
    <property type="entry name" value="Inositol_P"/>
    <property type="match status" value="1"/>
</dbReference>
<dbReference type="STRING" id="1802410.A3H75_00770"/>
<feature type="binding site" evidence="1">
    <location>
        <position position="96"/>
    </location>
    <ligand>
        <name>Mg(2+)</name>
        <dbReference type="ChEBI" id="CHEBI:18420"/>
        <label>1</label>
        <note>catalytic</note>
    </ligand>
</feature>
<dbReference type="Gene3D" id="3.40.190.80">
    <property type="match status" value="1"/>
</dbReference>
<protein>
    <recommendedName>
        <fullName evidence="4">Inositol monophosphatase</fullName>
    </recommendedName>
</protein>
<sequence length="283" mass="30606">MDDTPAYLRSLALAVRQTQFFIMDRRRAPDAFTVLPAPAHKEVGASSTFQIDLDAEAFLHRGLQTILSDPELLCIGEEQSVSDSAMYAANRVAVTDALDGSSFCHMGVNHWAVVAAIVDMRSRGIIAAAIADGAGRLLEAHRDLPGVYIAGTNVFQPCFSGQKTMRGCTLAFNGSTPKRFAYLSGRLGERFHEVGDLLALGGHPAIVRVLHGEIDACFSESYGYDFAQAAFIAEKAGAYVRDWHGKPLDYFDALCGRRHVRHPWIVAANEAIGNDLGSALHAG</sequence>
<keyword evidence="1" id="KW-0460">Magnesium</keyword>
<reference evidence="2 3" key="1">
    <citation type="journal article" date="2016" name="Nat. Commun.">
        <title>Thousands of microbial genomes shed light on interconnected biogeochemical processes in an aquifer system.</title>
        <authorList>
            <person name="Anantharaman K."/>
            <person name="Brown C.T."/>
            <person name="Hug L.A."/>
            <person name="Sharon I."/>
            <person name="Castelle C.J."/>
            <person name="Probst A.J."/>
            <person name="Thomas B.C."/>
            <person name="Singh A."/>
            <person name="Wilkins M.J."/>
            <person name="Karaoz U."/>
            <person name="Brodie E.L."/>
            <person name="Williams K.H."/>
            <person name="Hubbard S.S."/>
            <person name="Banfield J.F."/>
        </authorList>
    </citation>
    <scope>NUCLEOTIDE SEQUENCE [LARGE SCALE GENOMIC DNA]</scope>
</reference>
<name>A0A1F7VDH3_9BACT</name>
<dbReference type="EMBL" id="MGES01000037">
    <property type="protein sequence ID" value="OGL88610.1"/>
    <property type="molecule type" value="Genomic_DNA"/>
</dbReference>
<evidence type="ECO:0008006" key="4">
    <source>
        <dbReference type="Google" id="ProtNLM"/>
    </source>
</evidence>
<evidence type="ECO:0000313" key="2">
    <source>
        <dbReference type="EMBL" id="OGL88610.1"/>
    </source>
</evidence>
<feature type="binding site" evidence="1">
    <location>
        <position position="77"/>
    </location>
    <ligand>
        <name>Mg(2+)</name>
        <dbReference type="ChEBI" id="CHEBI:18420"/>
        <label>1</label>
        <note>catalytic</note>
    </ligand>
</feature>
<feature type="binding site" evidence="1">
    <location>
        <position position="225"/>
    </location>
    <ligand>
        <name>Mg(2+)</name>
        <dbReference type="ChEBI" id="CHEBI:18420"/>
        <label>1</label>
        <note>catalytic</note>
    </ligand>
</feature>
<dbReference type="Gene3D" id="3.30.540.10">
    <property type="entry name" value="Fructose-1,6-Bisphosphatase, subunit A, domain 1"/>
    <property type="match status" value="1"/>
</dbReference>
<dbReference type="GO" id="GO:0046872">
    <property type="term" value="F:metal ion binding"/>
    <property type="evidence" value="ECO:0007669"/>
    <property type="project" value="UniProtKB-KW"/>
</dbReference>
<accession>A0A1F7VDH3</accession>
<comment type="caution">
    <text evidence="2">The sequence shown here is derived from an EMBL/GenBank/DDBJ whole genome shotgun (WGS) entry which is preliminary data.</text>
</comment>
<dbReference type="SUPFAM" id="SSF56655">
    <property type="entry name" value="Carbohydrate phosphatase"/>
    <property type="match status" value="1"/>
</dbReference>